<reference evidence="9" key="1">
    <citation type="journal article" date="2023" name="Mol. Phylogenet. Evol.">
        <title>Genome-scale phylogeny and comparative genomics of the fungal order Sordariales.</title>
        <authorList>
            <person name="Hensen N."/>
            <person name="Bonometti L."/>
            <person name="Westerberg I."/>
            <person name="Brannstrom I.O."/>
            <person name="Guillou S."/>
            <person name="Cros-Aarteil S."/>
            <person name="Calhoun S."/>
            <person name="Haridas S."/>
            <person name="Kuo A."/>
            <person name="Mondo S."/>
            <person name="Pangilinan J."/>
            <person name="Riley R."/>
            <person name="LaButti K."/>
            <person name="Andreopoulos B."/>
            <person name="Lipzen A."/>
            <person name="Chen C."/>
            <person name="Yan M."/>
            <person name="Daum C."/>
            <person name="Ng V."/>
            <person name="Clum A."/>
            <person name="Steindorff A."/>
            <person name="Ohm R.A."/>
            <person name="Martin F."/>
            <person name="Silar P."/>
            <person name="Natvig D.O."/>
            <person name="Lalanne C."/>
            <person name="Gautier V."/>
            <person name="Ament-Velasquez S.L."/>
            <person name="Kruys A."/>
            <person name="Hutchinson M.I."/>
            <person name="Powell A.J."/>
            <person name="Barry K."/>
            <person name="Miller A.N."/>
            <person name="Grigoriev I.V."/>
            <person name="Debuchy R."/>
            <person name="Gladieux P."/>
            <person name="Hiltunen Thoren M."/>
            <person name="Johannesson H."/>
        </authorList>
    </citation>
    <scope>NUCLEOTIDE SEQUENCE</scope>
    <source>
        <strain evidence="9">CBS 538.74</strain>
    </source>
</reference>
<evidence type="ECO:0000259" key="8">
    <source>
        <dbReference type="Pfam" id="PF20684"/>
    </source>
</evidence>
<dbReference type="InterPro" id="IPR049326">
    <property type="entry name" value="Rhodopsin_dom_fungi"/>
</dbReference>
<accession>A0AAN6VGQ6</accession>
<evidence type="ECO:0000256" key="2">
    <source>
        <dbReference type="ARBA" id="ARBA00022692"/>
    </source>
</evidence>
<feature type="transmembrane region" description="Helical" evidence="7">
    <location>
        <begin position="210"/>
        <end position="237"/>
    </location>
</feature>
<proteinExistence type="inferred from homology"/>
<name>A0AAN6VGQ6_9PEZI</name>
<evidence type="ECO:0000256" key="3">
    <source>
        <dbReference type="ARBA" id="ARBA00022989"/>
    </source>
</evidence>
<evidence type="ECO:0000313" key="10">
    <source>
        <dbReference type="Proteomes" id="UP001302745"/>
    </source>
</evidence>
<dbReference type="EMBL" id="MU857117">
    <property type="protein sequence ID" value="KAK4149866.1"/>
    <property type="molecule type" value="Genomic_DNA"/>
</dbReference>
<evidence type="ECO:0000256" key="7">
    <source>
        <dbReference type="SAM" id="Phobius"/>
    </source>
</evidence>
<protein>
    <submittedName>
        <fullName evidence="9">Integral membrane protein</fullName>
    </submittedName>
</protein>
<gene>
    <name evidence="9" type="ORF">C8A00DRAFT_18507</name>
</gene>
<feature type="domain" description="Rhodopsin" evidence="8">
    <location>
        <begin position="37"/>
        <end position="274"/>
    </location>
</feature>
<comment type="caution">
    <text evidence="9">The sequence shown here is derived from an EMBL/GenBank/DDBJ whole genome shotgun (WGS) entry which is preliminary data.</text>
</comment>
<dbReference type="PANTHER" id="PTHR33048:SF55">
    <property type="entry name" value="INTEGRAL MEMBRANE PROTEIN"/>
    <property type="match status" value="1"/>
</dbReference>
<dbReference type="GO" id="GO:0016020">
    <property type="term" value="C:membrane"/>
    <property type="evidence" value="ECO:0007669"/>
    <property type="project" value="UniProtKB-SubCell"/>
</dbReference>
<evidence type="ECO:0000256" key="1">
    <source>
        <dbReference type="ARBA" id="ARBA00004141"/>
    </source>
</evidence>
<feature type="compositionally biased region" description="Polar residues" evidence="6">
    <location>
        <begin position="298"/>
        <end position="307"/>
    </location>
</feature>
<comment type="similarity">
    <text evidence="5">Belongs to the SAT4 family.</text>
</comment>
<organism evidence="9 10">
    <name type="scientific">Chaetomidium leptoderma</name>
    <dbReference type="NCBI Taxonomy" id="669021"/>
    <lineage>
        <taxon>Eukaryota</taxon>
        <taxon>Fungi</taxon>
        <taxon>Dikarya</taxon>
        <taxon>Ascomycota</taxon>
        <taxon>Pezizomycotina</taxon>
        <taxon>Sordariomycetes</taxon>
        <taxon>Sordariomycetidae</taxon>
        <taxon>Sordariales</taxon>
        <taxon>Chaetomiaceae</taxon>
        <taxon>Chaetomidium</taxon>
    </lineage>
</organism>
<feature type="transmembrane region" description="Helical" evidence="7">
    <location>
        <begin position="132"/>
        <end position="154"/>
    </location>
</feature>
<evidence type="ECO:0000256" key="5">
    <source>
        <dbReference type="ARBA" id="ARBA00038359"/>
    </source>
</evidence>
<reference evidence="9" key="2">
    <citation type="submission" date="2023-05" db="EMBL/GenBank/DDBJ databases">
        <authorList>
            <consortium name="Lawrence Berkeley National Laboratory"/>
            <person name="Steindorff A."/>
            <person name="Hensen N."/>
            <person name="Bonometti L."/>
            <person name="Westerberg I."/>
            <person name="Brannstrom I.O."/>
            <person name="Guillou S."/>
            <person name="Cros-Aarteil S."/>
            <person name="Calhoun S."/>
            <person name="Haridas S."/>
            <person name="Kuo A."/>
            <person name="Mondo S."/>
            <person name="Pangilinan J."/>
            <person name="Riley R."/>
            <person name="Labutti K."/>
            <person name="Andreopoulos B."/>
            <person name="Lipzen A."/>
            <person name="Chen C."/>
            <person name="Yanf M."/>
            <person name="Daum C."/>
            <person name="Ng V."/>
            <person name="Clum A."/>
            <person name="Ohm R."/>
            <person name="Martin F."/>
            <person name="Silar P."/>
            <person name="Natvig D."/>
            <person name="Lalanne C."/>
            <person name="Gautier V."/>
            <person name="Ament-Velasquez S.L."/>
            <person name="Kruys A."/>
            <person name="Hutchinson M.I."/>
            <person name="Powell A.J."/>
            <person name="Barry K."/>
            <person name="Miller A.N."/>
            <person name="Grigoriev I.V."/>
            <person name="Debuchy R."/>
            <person name="Gladieux P."/>
            <person name="Thoren M.H."/>
            <person name="Johannesson H."/>
        </authorList>
    </citation>
    <scope>NUCLEOTIDE SEQUENCE</scope>
    <source>
        <strain evidence="9">CBS 538.74</strain>
    </source>
</reference>
<keyword evidence="3 7" id="KW-1133">Transmembrane helix</keyword>
<evidence type="ECO:0000256" key="6">
    <source>
        <dbReference type="SAM" id="MobiDB-lite"/>
    </source>
</evidence>
<evidence type="ECO:0000313" key="9">
    <source>
        <dbReference type="EMBL" id="KAK4149866.1"/>
    </source>
</evidence>
<dbReference type="Pfam" id="PF20684">
    <property type="entry name" value="Fung_rhodopsin"/>
    <property type="match status" value="1"/>
</dbReference>
<feature type="transmembrane region" description="Helical" evidence="7">
    <location>
        <begin position="53"/>
        <end position="78"/>
    </location>
</feature>
<comment type="subcellular location">
    <subcellularLocation>
        <location evidence="1">Membrane</location>
        <topology evidence="1">Multi-pass membrane protein</topology>
    </subcellularLocation>
</comment>
<evidence type="ECO:0000256" key="4">
    <source>
        <dbReference type="ARBA" id="ARBA00023136"/>
    </source>
</evidence>
<dbReference type="PANTHER" id="PTHR33048">
    <property type="entry name" value="PTH11-LIKE INTEGRAL MEMBRANE PROTEIN (AFU_ORTHOLOGUE AFUA_5G11245)"/>
    <property type="match status" value="1"/>
</dbReference>
<keyword evidence="4 7" id="KW-0472">Membrane</keyword>
<feature type="transmembrane region" description="Helical" evidence="7">
    <location>
        <begin position="98"/>
        <end position="120"/>
    </location>
</feature>
<dbReference type="AlphaFoldDB" id="A0AAN6VGQ6"/>
<feature type="region of interest" description="Disordered" evidence="6">
    <location>
        <begin position="290"/>
        <end position="379"/>
    </location>
</feature>
<keyword evidence="2 7" id="KW-0812">Transmembrane</keyword>
<sequence>MGENTTAPAFDLNANNAYLVYIPAAIFVVICPVLMGLRIWARLRKRGQLGADDWTAIAALIFALLTSGFLVASCQYGMGRHWVAIKGRDRFETNKYFYMAQVTYKAAINLVKCCILLLYLRLFNVVRWFRYCCWALLTAVTMYCLASILVTIFQCRPILRAFDKDTPGTCIDTAKFWFANAGFSIATDVIILLLPMPLLWKLEAPNAQKYALMVVFTIGVVTVIASCLRVTTLDLFATSPDNTYNIDNVMWTIIEPNVALICACLPILRPLVARLIPGFGSSKGYGSYGDTPGYGTGKSRNTQGSQSRPDDGGARRDWVELGGVKSHGENVATIRRPNSHTGSEESILAARTQEPQEQQSAPGIHKTVEYSVRYTREQE</sequence>
<keyword evidence="10" id="KW-1185">Reference proteome</keyword>
<feature type="transmembrane region" description="Helical" evidence="7">
    <location>
        <begin position="20"/>
        <end position="41"/>
    </location>
</feature>
<dbReference type="InterPro" id="IPR052337">
    <property type="entry name" value="SAT4-like"/>
</dbReference>
<feature type="compositionally biased region" description="Basic and acidic residues" evidence="6">
    <location>
        <begin position="308"/>
        <end position="319"/>
    </location>
</feature>
<feature type="transmembrane region" description="Helical" evidence="7">
    <location>
        <begin position="174"/>
        <end position="198"/>
    </location>
</feature>
<dbReference type="Proteomes" id="UP001302745">
    <property type="component" value="Unassembled WGS sequence"/>
</dbReference>